<dbReference type="OrthoDB" id="116380at2759"/>
<keyword evidence="10" id="KW-0460">Magnesium</keyword>
<dbReference type="NCBIfam" id="TIGR01494">
    <property type="entry name" value="ATPase_P-type"/>
    <property type="match status" value="2"/>
</dbReference>
<dbReference type="SUPFAM" id="SSF81665">
    <property type="entry name" value="Calcium ATPase, transmembrane domain M"/>
    <property type="match status" value="1"/>
</dbReference>
<comment type="similarity">
    <text evidence="3 10">Belongs to the cation transport ATPase (P-type) (TC 3.A.3) family. Type IIIA subfamily.</text>
</comment>
<evidence type="ECO:0000256" key="4">
    <source>
        <dbReference type="ARBA" id="ARBA00022692"/>
    </source>
</evidence>
<feature type="transmembrane region" description="Helical" evidence="10">
    <location>
        <begin position="304"/>
        <end position="326"/>
    </location>
</feature>
<reference evidence="13 14" key="1">
    <citation type="submission" date="2014-06" db="EMBL/GenBank/DDBJ databases">
        <title>Evolutionary Origins and Diversification of the Mycorrhizal Mutualists.</title>
        <authorList>
            <consortium name="DOE Joint Genome Institute"/>
            <consortium name="Mycorrhizal Genomics Consortium"/>
            <person name="Kohler A."/>
            <person name="Kuo A."/>
            <person name="Nagy L.G."/>
            <person name="Floudas D."/>
            <person name="Copeland A."/>
            <person name="Barry K.W."/>
            <person name="Cichocki N."/>
            <person name="Veneault-Fourrey C."/>
            <person name="LaButti K."/>
            <person name="Lindquist E.A."/>
            <person name="Lipzen A."/>
            <person name="Lundell T."/>
            <person name="Morin E."/>
            <person name="Murat C."/>
            <person name="Riley R."/>
            <person name="Ohm R."/>
            <person name="Sun H."/>
            <person name="Tunlid A."/>
            <person name="Henrissat B."/>
            <person name="Grigoriev I.V."/>
            <person name="Hibbett D.S."/>
            <person name="Martin F."/>
        </authorList>
    </citation>
    <scope>NUCLEOTIDE SEQUENCE [LARGE SCALE GENOMIC DNA]</scope>
    <source>
        <strain evidence="13 14">SS14</strain>
    </source>
</reference>
<dbReference type="InterPro" id="IPR018303">
    <property type="entry name" value="ATPase_P-typ_P_site"/>
</dbReference>
<feature type="compositionally biased region" description="Basic and acidic residues" evidence="11">
    <location>
        <begin position="1"/>
        <end position="22"/>
    </location>
</feature>
<dbReference type="AlphaFoldDB" id="A0A0C9UFU5"/>
<keyword evidence="7 10" id="KW-1278">Translocase</keyword>
<comment type="function">
    <text evidence="1">The plasma membrane ATPase of plants and fungi is a hydrogen ion pump. The proton gradient it generates drives the active transport of nutrients by H(+)-symport. The resulting external acidification and/or internal alkinization may mediate growth responses.</text>
</comment>
<accession>A0A0C9UFU5</accession>
<comment type="subcellular location">
    <subcellularLocation>
        <location evidence="10">Cell membrane</location>
        <topology evidence="10">Multi-pass membrane protein</topology>
    </subcellularLocation>
    <subcellularLocation>
        <location evidence="2">Membrane</location>
        <topology evidence="2">Multi-pass membrane protein</topology>
    </subcellularLocation>
</comment>
<evidence type="ECO:0000256" key="5">
    <source>
        <dbReference type="ARBA" id="ARBA00022741"/>
    </source>
</evidence>
<evidence type="ECO:0000256" key="3">
    <source>
        <dbReference type="ARBA" id="ARBA00008804"/>
    </source>
</evidence>
<dbReference type="CDD" id="cd02076">
    <property type="entry name" value="P-type_ATPase_H"/>
    <property type="match status" value="1"/>
</dbReference>
<comment type="catalytic activity">
    <reaction evidence="10">
        <text>ATP + H2O + H(+)(in) = ADP + phosphate + 2 H(+)(out)</text>
        <dbReference type="Rhea" id="RHEA:20852"/>
        <dbReference type="ChEBI" id="CHEBI:15377"/>
        <dbReference type="ChEBI" id="CHEBI:15378"/>
        <dbReference type="ChEBI" id="CHEBI:30616"/>
        <dbReference type="ChEBI" id="CHEBI:43474"/>
        <dbReference type="ChEBI" id="CHEBI:456216"/>
        <dbReference type="EC" id="7.1.2.1"/>
    </reaction>
</comment>
<sequence>MSNPISEKEAGPPPSNDEKKEAGTPAVAPEQAEKKKREYKDFGHDQAEATHAHVDMSTIELKAEDLYDKEKVDLETVVIEDVFTLLQCTDEGLTDEESTRRLEIFGPNKLESEEQNPFLQFLSFMWNPLSWVMEAAALVAIVLSNGQHRPPDWEDFVGIVALLFINSAIGFYEERNAGNAVKALMDSLAPKARVRRNGAWREIDSAELTPGDMIAFKIGDVVPADCRLTEAINVSIDQAALTGESLPQGKKVGDQCFSGSTCKQGEAEGVVISTGPNTFFGRAATLVGQDDETTGHLQKILAQIGSFCLVVIGIFVLAEILVLYAGFRYDYRRGLDDILVLLIGGIPIAMPTVLSVTLAVGAQQLAKHKAIVTRITAIEELAGVTILCSDKTGTLTTNKLTIDKETVKTYGAFSSEDVILLAAYASRTENQDAIDTCVVGSLDDPTRARAGIKLLDFKPFNPVDKRTEITYREESTGKLKRVTKGMTGIIIDLCSRNKTDDIENRLEHDVEEFASRGLRALAVAYEELEGDDHEAEGNGFELIGLLAIFDPPREDTKQTIDDALALGVKVKMVTGDQLAIAKETGRRLGLGDHMYPAKVLKDGPAPGGKHATLDEMIMDADGFAGVFPEHKYEIVKRLQGLGHLCAMTGDGANDAPALSRANVGIAVEGATDAARGAADIVLTEPGLSTIVHAIRGSRIIFQRMRNYAIYACAVTIRIVVCFAILAFAYKFDFPPFMILIIALLNDGTIMTLSVDRVLPSNTPDAWDLAEIFAYAVAYGLYLTISTIILVVIIIESNFFENKFGVSIPSKVSGASAATIHNDPQLHMIIYLQVAIISQALIFVTRAHGFFFMERPSWALLGAFCIAQLVSSIIAGFADWGFTKIHSISGGWIGIVWVWNILWFVPLDLIKFAMKATVIKFLRERRMKQIAQEVSSDIPLTRTQSRAASVHESLYSNRVSFIKRAARKVGFGGRVTMSGEEMRRFSSIQAAQTGQTLARHPSRTQ</sequence>
<feature type="transmembrane region" description="Helical" evidence="10">
    <location>
        <begin position="771"/>
        <end position="794"/>
    </location>
</feature>
<dbReference type="InterPro" id="IPR044492">
    <property type="entry name" value="P_typ_ATPase_HD_dom"/>
</dbReference>
<dbReference type="HOGENOM" id="CLU_002360_6_4_1"/>
<feature type="transmembrane region" description="Helical" evidence="10">
    <location>
        <begin position="338"/>
        <end position="360"/>
    </location>
</feature>
<dbReference type="InterPro" id="IPR036412">
    <property type="entry name" value="HAD-like_sf"/>
</dbReference>
<dbReference type="FunFam" id="2.70.150.10:FF:000004">
    <property type="entry name" value="Plasma membrane ATPase"/>
    <property type="match status" value="1"/>
</dbReference>
<name>A0A0C9UFU5_SPHS4</name>
<feature type="transmembrane region" description="Helical" evidence="10">
    <location>
        <begin position="707"/>
        <end position="729"/>
    </location>
</feature>
<keyword evidence="6 10" id="KW-0067">ATP-binding</keyword>
<dbReference type="SUPFAM" id="SSF81653">
    <property type="entry name" value="Calcium ATPase, transduction domain A"/>
    <property type="match status" value="1"/>
</dbReference>
<dbReference type="EMBL" id="KN837536">
    <property type="protein sequence ID" value="KIJ24085.1"/>
    <property type="molecule type" value="Genomic_DNA"/>
</dbReference>
<dbReference type="InterPro" id="IPR059000">
    <property type="entry name" value="ATPase_P-type_domA"/>
</dbReference>
<organism evidence="13 14">
    <name type="scientific">Sphaerobolus stellatus (strain SS14)</name>
    <dbReference type="NCBI Taxonomy" id="990650"/>
    <lineage>
        <taxon>Eukaryota</taxon>
        <taxon>Fungi</taxon>
        <taxon>Dikarya</taxon>
        <taxon>Basidiomycota</taxon>
        <taxon>Agaricomycotina</taxon>
        <taxon>Agaricomycetes</taxon>
        <taxon>Phallomycetidae</taxon>
        <taxon>Geastrales</taxon>
        <taxon>Sphaerobolaceae</taxon>
        <taxon>Sphaerobolus</taxon>
    </lineage>
</organism>
<evidence type="ECO:0000256" key="9">
    <source>
        <dbReference type="ARBA" id="ARBA00023136"/>
    </source>
</evidence>
<gene>
    <name evidence="13" type="ORF">M422DRAFT_275220</name>
</gene>
<dbReference type="Proteomes" id="UP000054279">
    <property type="component" value="Unassembled WGS sequence"/>
</dbReference>
<dbReference type="FunFam" id="3.40.1110.10:FF:000005">
    <property type="entry name" value="Plasma membrane ATPase"/>
    <property type="match status" value="1"/>
</dbReference>
<feature type="transmembrane region" description="Helical" evidence="10">
    <location>
        <begin position="856"/>
        <end position="877"/>
    </location>
</feature>
<keyword evidence="8 10" id="KW-1133">Transmembrane helix</keyword>
<keyword evidence="10" id="KW-0375">Hydrogen ion transport</keyword>
<dbReference type="Gene3D" id="3.40.1110.10">
    <property type="entry name" value="Calcium-transporting ATPase, cytoplasmic domain N"/>
    <property type="match status" value="1"/>
</dbReference>
<keyword evidence="10" id="KW-0406">Ion transport</keyword>
<dbReference type="EC" id="7.1.2.1" evidence="10"/>
<dbReference type="SFLD" id="SFLDS00003">
    <property type="entry name" value="Haloacid_Dehalogenase"/>
    <property type="match status" value="1"/>
</dbReference>
<feature type="compositionally biased region" description="Basic and acidic residues" evidence="11">
    <location>
        <begin position="31"/>
        <end position="42"/>
    </location>
</feature>
<dbReference type="PANTHER" id="PTHR42861">
    <property type="entry name" value="CALCIUM-TRANSPORTING ATPASE"/>
    <property type="match status" value="1"/>
</dbReference>
<evidence type="ECO:0000256" key="10">
    <source>
        <dbReference type="RuleBase" id="RU362083"/>
    </source>
</evidence>
<keyword evidence="4 10" id="KW-0812">Transmembrane</keyword>
<evidence type="ECO:0000256" key="11">
    <source>
        <dbReference type="SAM" id="MobiDB-lite"/>
    </source>
</evidence>
<dbReference type="GO" id="GO:0005524">
    <property type="term" value="F:ATP binding"/>
    <property type="evidence" value="ECO:0007669"/>
    <property type="project" value="UniProtKB-UniRule"/>
</dbReference>
<feature type="transmembrane region" description="Helical" evidence="10">
    <location>
        <begin position="735"/>
        <end position="759"/>
    </location>
</feature>
<dbReference type="GO" id="GO:0016887">
    <property type="term" value="F:ATP hydrolysis activity"/>
    <property type="evidence" value="ECO:0007669"/>
    <property type="project" value="InterPro"/>
</dbReference>
<dbReference type="FunFam" id="3.40.50.1000:FF:000268">
    <property type="entry name" value="ATPase 4 plasma membrane-type"/>
    <property type="match status" value="1"/>
</dbReference>
<dbReference type="InterPro" id="IPR023214">
    <property type="entry name" value="HAD_sf"/>
</dbReference>
<dbReference type="Gene3D" id="2.70.150.10">
    <property type="entry name" value="Calcium-transporting ATPase, cytoplasmic transduction domain A"/>
    <property type="match status" value="1"/>
</dbReference>
<evidence type="ECO:0000256" key="1">
    <source>
        <dbReference type="ARBA" id="ARBA00003417"/>
    </source>
</evidence>
<protein>
    <recommendedName>
        <fullName evidence="10">Plasma membrane ATPase</fullName>
        <ecNumber evidence="10">7.1.2.1</ecNumber>
    </recommendedName>
</protein>
<keyword evidence="10" id="KW-0813">Transport</keyword>
<dbReference type="Pfam" id="PF00122">
    <property type="entry name" value="E1-E2_ATPase"/>
    <property type="match status" value="1"/>
</dbReference>
<dbReference type="InterPro" id="IPR023299">
    <property type="entry name" value="ATPase_P-typ_cyto_dom_N"/>
</dbReference>
<proteinExistence type="inferred from homology"/>
<dbReference type="InterPro" id="IPR001757">
    <property type="entry name" value="P_typ_ATPase"/>
</dbReference>
<dbReference type="InterPro" id="IPR008250">
    <property type="entry name" value="ATPase_P-typ_transduc_dom_A_sf"/>
</dbReference>
<dbReference type="GO" id="GO:0005886">
    <property type="term" value="C:plasma membrane"/>
    <property type="evidence" value="ECO:0007669"/>
    <property type="project" value="UniProtKB-SubCell"/>
</dbReference>
<dbReference type="Pfam" id="PF00690">
    <property type="entry name" value="Cation_ATPase_N"/>
    <property type="match status" value="1"/>
</dbReference>
<feature type="domain" description="Cation-transporting P-type ATPase N-terminal" evidence="12">
    <location>
        <begin position="73"/>
        <end position="145"/>
    </location>
</feature>
<dbReference type="PRINTS" id="PR00120">
    <property type="entry name" value="HATPASE"/>
</dbReference>
<dbReference type="SUPFAM" id="SSF56784">
    <property type="entry name" value="HAD-like"/>
    <property type="match status" value="1"/>
</dbReference>
<dbReference type="PROSITE" id="PS00154">
    <property type="entry name" value="ATPASE_E1_E2"/>
    <property type="match status" value="1"/>
</dbReference>
<dbReference type="InterPro" id="IPR004014">
    <property type="entry name" value="ATPase_P-typ_cation-transptr_N"/>
</dbReference>
<keyword evidence="5 10" id="KW-0547">Nucleotide-binding</keyword>
<dbReference type="GO" id="GO:0008553">
    <property type="term" value="F:P-type proton-exporting transporter activity"/>
    <property type="evidence" value="ECO:0007669"/>
    <property type="project" value="UniProtKB-UniRule"/>
</dbReference>
<dbReference type="GO" id="GO:0120029">
    <property type="term" value="P:proton export across plasma membrane"/>
    <property type="evidence" value="ECO:0007669"/>
    <property type="project" value="UniProtKB-UniRule"/>
</dbReference>
<evidence type="ECO:0000313" key="14">
    <source>
        <dbReference type="Proteomes" id="UP000054279"/>
    </source>
</evidence>
<evidence type="ECO:0000256" key="7">
    <source>
        <dbReference type="ARBA" id="ARBA00022967"/>
    </source>
</evidence>
<dbReference type="Gene3D" id="3.40.50.1000">
    <property type="entry name" value="HAD superfamily/HAD-like"/>
    <property type="match status" value="1"/>
</dbReference>
<dbReference type="SFLD" id="SFLDG00002">
    <property type="entry name" value="C1.7:_P-type_atpase_like"/>
    <property type="match status" value="1"/>
</dbReference>
<keyword evidence="9 10" id="KW-0472">Membrane</keyword>
<feature type="region of interest" description="Disordered" evidence="11">
    <location>
        <begin position="1"/>
        <end position="42"/>
    </location>
</feature>
<evidence type="ECO:0000256" key="8">
    <source>
        <dbReference type="ARBA" id="ARBA00022989"/>
    </source>
</evidence>
<dbReference type="Pfam" id="PF00702">
    <property type="entry name" value="Hydrolase"/>
    <property type="match status" value="1"/>
</dbReference>
<keyword evidence="14" id="KW-1185">Reference proteome</keyword>
<dbReference type="InterPro" id="IPR023298">
    <property type="entry name" value="ATPase_P-typ_TM_dom_sf"/>
</dbReference>
<evidence type="ECO:0000256" key="6">
    <source>
        <dbReference type="ARBA" id="ARBA00022840"/>
    </source>
</evidence>
<dbReference type="Gene3D" id="1.20.1110.10">
    <property type="entry name" value="Calcium-transporting ATPase, transmembrane domain"/>
    <property type="match status" value="1"/>
</dbReference>
<evidence type="ECO:0000256" key="2">
    <source>
        <dbReference type="ARBA" id="ARBA00004141"/>
    </source>
</evidence>
<evidence type="ECO:0000313" key="13">
    <source>
        <dbReference type="EMBL" id="KIJ24085.1"/>
    </source>
</evidence>
<dbReference type="SFLD" id="SFLDF00027">
    <property type="entry name" value="p-type_atpase"/>
    <property type="match status" value="1"/>
</dbReference>
<evidence type="ECO:0000259" key="12">
    <source>
        <dbReference type="SMART" id="SM00831"/>
    </source>
</evidence>
<dbReference type="SMART" id="SM00831">
    <property type="entry name" value="Cation_ATPase_N"/>
    <property type="match status" value="1"/>
</dbReference>
<dbReference type="PRINTS" id="PR00119">
    <property type="entry name" value="CATATPASE"/>
</dbReference>
<dbReference type="NCBIfam" id="TIGR01647">
    <property type="entry name" value="ATPase-IIIA_H"/>
    <property type="match status" value="1"/>
</dbReference>
<dbReference type="InterPro" id="IPR006534">
    <property type="entry name" value="P-type_ATPase_IIIA"/>
</dbReference>
<comment type="caution">
    <text evidence="10">Lacks conserved residue(s) required for the propagation of feature annotation.</text>
</comment>
<feature type="transmembrane region" description="Helical" evidence="10">
    <location>
        <begin position="889"/>
        <end position="909"/>
    </location>
</feature>